<comment type="miscellaneous">
    <text evidence="11">Few gyrases are as efficient as E.coli at forming negative supercoils. Not all organisms have 2 type II topoisomerases; in organisms with a single type II topoisomerase this enzyme also has to decatenate newly replicated chromosomes.</text>
</comment>
<accession>A0A1H7TEM5</accession>
<dbReference type="InterPro" id="IPR000565">
    <property type="entry name" value="Topo_IIA_B"/>
</dbReference>
<feature type="binding site" evidence="11">
    <location>
        <position position="442"/>
    </location>
    <ligand>
        <name>Mg(2+)</name>
        <dbReference type="ChEBI" id="CHEBI:18420"/>
        <label>1</label>
        <note>catalytic</note>
    </ligand>
</feature>
<dbReference type="GO" id="GO:0005524">
    <property type="term" value="F:ATP binding"/>
    <property type="evidence" value="ECO:0007669"/>
    <property type="project" value="UniProtKB-UniRule"/>
</dbReference>
<dbReference type="SMART" id="SM00387">
    <property type="entry name" value="HATPase_c"/>
    <property type="match status" value="1"/>
</dbReference>
<comment type="subunit">
    <text evidence="11">Heterotetramer, composed of two GyrA and two GyrB chains. In the heterotetramer, GyrA contains the active site tyrosine that forms a transient covalent intermediate with DNA, while GyrB binds cofactors and catalyzes ATP hydrolysis.</text>
</comment>
<dbReference type="SUPFAM" id="SSF54211">
    <property type="entry name" value="Ribosomal protein S5 domain 2-like"/>
    <property type="match status" value="1"/>
</dbReference>
<keyword evidence="5 11" id="KW-0547">Nucleotide-binding</keyword>
<dbReference type="Pfam" id="PF00986">
    <property type="entry name" value="DNA_gyraseB_C"/>
    <property type="match status" value="1"/>
</dbReference>
<evidence type="ECO:0000313" key="13">
    <source>
        <dbReference type="EMBL" id="SEL83332.1"/>
    </source>
</evidence>
<dbReference type="NCBIfam" id="NF011501">
    <property type="entry name" value="PRK14939.1"/>
    <property type="match status" value="1"/>
</dbReference>
<dbReference type="PANTHER" id="PTHR45866">
    <property type="entry name" value="DNA GYRASE/TOPOISOMERASE SUBUNIT B"/>
    <property type="match status" value="1"/>
</dbReference>
<dbReference type="InterPro" id="IPR011557">
    <property type="entry name" value="GyrB"/>
</dbReference>
<dbReference type="InterPro" id="IPR001241">
    <property type="entry name" value="Topo_IIA"/>
</dbReference>
<dbReference type="GO" id="GO:0005694">
    <property type="term" value="C:chromosome"/>
    <property type="evidence" value="ECO:0007669"/>
    <property type="project" value="InterPro"/>
</dbReference>
<evidence type="ECO:0000256" key="7">
    <source>
        <dbReference type="ARBA" id="ARBA00022842"/>
    </source>
</evidence>
<dbReference type="Pfam" id="PF00204">
    <property type="entry name" value="DNA_gyraseB"/>
    <property type="match status" value="1"/>
</dbReference>
<dbReference type="GO" id="GO:0006261">
    <property type="term" value="P:DNA-templated DNA replication"/>
    <property type="evidence" value="ECO:0007669"/>
    <property type="project" value="UniProtKB-UniRule"/>
</dbReference>
<dbReference type="Pfam" id="PF02518">
    <property type="entry name" value="HATPase_c"/>
    <property type="match status" value="1"/>
</dbReference>
<comment type="subcellular location">
    <subcellularLocation>
        <location evidence="11">Cytoplasm</location>
    </subcellularLocation>
</comment>
<dbReference type="InterPro" id="IPR002288">
    <property type="entry name" value="DNA_gyrase_B_C"/>
</dbReference>
<dbReference type="CDD" id="cd00822">
    <property type="entry name" value="TopoII_Trans_DNA_gyrase"/>
    <property type="match status" value="1"/>
</dbReference>
<dbReference type="InterPro" id="IPR020568">
    <property type="entry name" value="Ribosomal_Su5_D2-typ_SF"/>
</dbReference>
<comment type="function">
    <text evidence="11">A type II topoisomerase that negatively supercoils closed circular double-stranded (ds) DNA in an ATP-dependent manner to modulate DNA topology and maintain chromosomes in an underwound state. Negative supercoiling favors strand separation, and DNA replication, transcription, recombination and repair, all of which involve strand separation. Also able to catalyze the interconversion of other topological isomers of dsDNA rings, including catenanes and knotted rings. Type II topoisomerases break and join 2 DNA strands simultaneously in an ATP-dependent manner.</text>
</comment>
<evidence type="ECO:0000256" key="4">
    <source>
        <dbReference type="ARBA" id="ARBA00022723"/>
    </source>
</evidence>
<dbReference type="InterPro" id="IPR036890">
    <property type="entry name" value="HATPase_C_sf"/>
</dbReference>
<dbReference type="GO" id="GO:0046872">
    <property type="term" value="F:metal ion binding"/>
    <property type="evidence" value="ECO:0007669"/>
    <property type="project" value="UniProtKB-KW"/>
</dbReference>
<comment type="similarity">
    <text evidence="2 11">Belongs to the type II topoisomerase GyrB family.</text>
</comment>
<organism evidence="13 14">
    <name type="scientific">Sphingomonas palmae</name>
    <dbReference type="NCBI Taxonomy" id="1855283"/>
    <lineage>
        <taxon>Bacteria</taxon>
        <taxon>Pseudomonadati</taxon>
        <taxon>Pseudomonadota</taxon>
        <taxon>Alphaproteobacteria</taxon>
        <taxon>Sphingomonadales</taxon>
        <taxon>Sphingomonadaceae</taxon>
        <taxon>Sphingomonas</taxon>
    </lineage>
</organism>
<dbReference type="Pfam" id="PF01751">
    <property type="entry name" value="Toprim"/>
    <property type="match status" value="1"/>
</dbReference>
<dbReference type="GO" id="GO:0005737">
    <property type="term" value="C:cytoplasm"/>
    <property type="evidence" value="ECO:0007669"/>
    <property type="project" value="UniProtKB-SubCell"/>
</dbReference>
<comment type="cofactor">
    <cofactor evidence="11">
        <name>Mg(2+)</name>
        <dbReference type="ChEBI" id="CHEBI:18420"/>
    </cofactor>
    <cofactor evidence="11">
        <name>Mn(2+)</name>
        <dbReference type="ChEBI" id="CHEBI:29035"/>
    </cofactor>
    <cofactor evidence="11">
        <name>Ca(2+)</name>
        <dbReference type="ChEBI" id="CHEBI:29108"/>
    </cofactor>
    <text evidence="11">Binds two Mg(2+) per subunit. The magnesium ions form salt bridges with both the protein and the DNA. Can also accept other divalent metal cations, such as Mn(2+) or Ca(2+).</text>
</comment>
<dbReference type="InterPro" id="IPR014721">
    <property type="entry name" value="Ribsml_uS5_D2-typ_fold_subgr"/>
</dbReference>
<evidence type="ECO:0000256" key="10">
    <source>
        <dbReference type="ARBA" id="ARBA00023235"/>
    </source>
</evidence>
<dbReference type="AlphaFoldDB" id="A0A1H7TEM5"/>
<dbReference type="InterPro" id="IPR018522">
    <property type="entry name" value="TopoIIA_CS"/>
</dbReference>
<feature type="site" description="Interaction with DNA" evidence="11">
    <location>
        <position position="467"/>
    </location>
</feature>
<dbReference type="PROSITE" id="PS50880">
    <property type="entry name" value="TOPRIM"/>
    <property type="match status" value="1"/>
</dbReference>
<evidence type="ECO:0000256" key="8">
    <source>
        <dbReference type="ARBA" id="ARBA00023029"/>
    </source>
</evidence>
<evidence type="ECO:0000259" key="12">
    <source>
        <dbReference type="PROSITE" id="PS50880"/>
    </source>
</evidence>
<evidence type="ECO:0000313" key="14">
    <source>
        <dbReference type="Proteomes" id="UP000199214"/>
    </source>
</evidence>
<reference evidence="14" key="1">
    <citation type="submission" date="2016-10" db="EMBL/GenBank/DDBJ databases">
        <authorList>
            <person name="Varghese N."/>
            <person name="Submissions S."/>
        </authorList>
    </citation>
    <scope>NUCLEOTIDE SEQUENCE [LARGE SCALE GENOMIC DNA]</scope>
    <source>
        <strain evidence="14">JS21-1</strain>
    </source>
</reference>
<evidence type="ECO:0000256" key="3">
    <source>
        <dbReference type="ARBA" id="ARBA00022490"/>
    </source>
</evidence>
<feature type="site" description="Interaction with DNA" evidence="11">
    <location>
        <position position="470"/>
    </location>
</feature>
<evidence type="ECO:0000256" key="6">
    <source>
        <dbReference type="ARBA" id="ARBA00022840"/>
    </source>
</evidence>
<evidence type="ECO:0000256" key="11">
    <source>
        <dbReference type="HAMAP-Rule" id="MF_01898"/>
    </source>
</evidence>
<proteinExistence type="inferred from homology"/>
<evidence type="ECO:0000256" key="9">
    <source>
        <dbReference type="ARBA" id="ARBA00023125"/>
    </source>
</evidence>
<gene>
    <name evidence="11" type="primary">gyrB</name>
    <name evidence="13" type="ORF">SAMN05216382_2760</name>
</gene>
<keyword evidence="10 11" id="KW-0413">Isomerase</keyword>
<dbReference type="NCBIfam" id="TIGR01059">
    <property type="entry name" value="gyrB"/>
    <property type="match status" value="1"/>
</dbReference>
<dbReference type="GO" id="GO:0003677">
    <property type="term" value="F:DNA binding"/>
    <property type="evidence" value="ECO:0007669"/>
    <property type="project" value="UniProtKB-KW"/>
</dbReference>
<keyword evidence="7 11" id="KW-0460">Magnesium</keyword>
<dbReference type="InterPro" id="IPR013759">
    <property type="entry name" value="Topo_IIA_B_C"/>
</dbReference>
<feature type="binding site" evidence="11">
    <location>
        <position position="516"/>
    </location>
    <ligand>
        <name>Mg(2+)</name>
        <dbReference type="ChEBI" id="CHEBI:18420"/>
        <label>2</label>
    </ligand>
</feature>
<dbReference type="PRINTS" id="PR00418">
    <property type="entry name" value="TPI2FAMILY"/>
</dbReference>
<sequence>MLDMASDPQNSNSNEYGASSIKVLKGLDAVRKRPGMYIGDTDDGSGLHHMVFEVSDNAIDEALAGHCDRIDIQLNADGSVSVTDNGRGIPTGIHPEEGVSAAEVIMTQLHAGGKFENTSDTNAYKVSGGLHGVGVSVVNALSEFLDLTIWRDGQEHYMRFAHGDAVAPLKVVGPAEEGQKGTRVTFLPSPSTFKITEFDFEKLEHRYRELAFLNSGVRLFLTDARHEEPKSVELFYEGGIAAFVKYLDRNKTPLMPEPIAINGNRDEVGIDVALEWNDSYYENVLAFTNNIPQRDGGTHIAAFRAALTRTLNNYADKTGLLKKEKVTLTGDDMREGLTAIVSVKLPDPKFSSQTKDKLVSSEVRQPLESLMADKLAEWLEENPAHGRAIIGKVIDAAAAREAAKKARELTRRKGVMDIASLPGKLADCQERDPAKSELFLVEGDSAGGSAKQGRDRHFQAILPLRGKILNVERARFDRMLASREIGTLIQAMGTGIGRDDFNLAKLRYHKIVIMTDADVDGAHIRTLLLTFFYRQMPEIIEAGHLFIAQPPLYKATKARSEVYLKDDAALDDYLVEAGVGATMLETAGGTRFDADLRVLVDHARRMRTLMRYVPRRYDPAIIETLALGGALDPEASREQRVAAVAEVTRRLDQGDTEATWSAQVTEEGGIHFQRLWRGVTDHHIVEAAFLSSAEARKLHTLAAEQAEAYAQAAKLVRSKSAAADVVEAPADAEQTDENGEETVTVGKGETLVARPSQLLDAILLAGRRGLSIQRYKGLGEMNAEQLWETTLDPSNRSMLRVEIAAADAADDIFTRLMGDVVEPRREFIQDNALSVANLDV</sequence>
<dbReference type="Proteomes" id="UP000199214">
    <property type="component" value="Unassembled WGS sequence"/>
</dbReference>
<dbReference type="CDD" id="cd03366">
    <property type="entry name" value="TOPRIM_TopoIIA_GyrB"/>
    <property type="match status" value="1"/>
</dbReference>
<dbReference type="SUPFAM" id="SSF55874">
    <property type="entry name" value="ATPase domain of HSP90 chaperone/DNA topoisomerase II/histidine kinase"/>
    <property type="match status" value="1"/>
</dbReference>
<dbReference type="FunFam" id="3.30.565.10:FF:000002">
    <property type="entry name" value="DNA gyrase subunit B"/>
    <property type="match status" value="1"/>
</dbReference>
<evidence type="ECO:0000256" key="5">
    <source>
        <dbReference type="ARBA" id="ARBA00022741"/>
    </source>
</evidence>
<protein>
    <recommendedName>
        <fullName evidence="11">DNA gyrase subunit B</fullName>
        <ecNumber evidence="11">5.6.2.2</ecNumber>
    </recommendedName>
</protein>
<comment type="catalytic activity">
    <reaction evidence="1 11">
        <text>ATP-dependent breakage, passage and rejoining of double-stranded DNA.</text>
        <dbReference type="EC" id="5.6.2.2"/>
    </reaction>
</comment>
<keyword evidence="6 11" id="KW-0067">ATP-binding</keyword>
<dbReference type="InterPro" id="IPR034160">
    <property type="entry name" value="TOPRIM_GyrB"/>
</dbReference>
<dbReference type="Gene3D" id="3.30.565.10">
    <property type="entry name" value="Histidine kinase-like ATPase, C-terminal domain"/>
    <property type="match status" value="1"/>
</dbReference>
<dbReference type="PROSITE" id="PS00177">
    <property type="entry name" value="TOPOISOMERASE_II"/>
    <property type="match status" value="1"/>
</dbReference>
<dbReference type="InterPro" id="IPR006171">
    <property type="entry name" value="TOPRIM_dom"/>
</dbReference>
<dbReference type="CDD" id="cd16928">
    <property type="entry name" value="HATPase_GyrB-like"/>
    <property type="match status" value="1"/>
</dbReference>
<dbReference type="GO" id="GO:0006265">
    <property type="term" value="P:DNA topological change"/>
    <property type="evidence" value="ECO:0007669"/>
    <property type="project" value="UniProtKB-UniRule"/>
</dbReference>
<dbReference type="EMBL" id="FNZZ01000005">
    <property type="protein sequence ID" value="SEL83332.1"/>
    <property type="molecule type" value="Genomic_DNA"/>
</dbReference>
<keyword evidence="9" id="KW-0238">DNA-binding</keyword>
<dbReference type="NCBIfam" id="NF004189">
    <property type="entry name" value="PRK05644.1"/>
    <property type="match status" value="1"/>
</dbReference>
<dbReference type="Gene3D" id="3.30.230.10">
    <property type="match status" value="1"/>
</dbReference>
<keyword evidence="3 11" id="KW-0963">Cytoplasm</keyword>
<name>A0A1H7TEM5_9SPHN</name>
<evidence type="ECO:0000256" key="1">
    <source>
        <dbReference type="ARBA" id="ARBA00000185"/>
    </source>
</evidence>
<dbReference type="InterPro" id="IPR013760">
    <property type="entry name" value="Topo_IIA-like_dom_sf"/>
</dbReference>
<keyword evidence="8 11" id="KW-0799">Topoisomerase</keyword>
<dbReference type="FunFam" id="3.40.50.670:FF:000007">
    <property type="entry name" value="DNA gyrase subunit B"/>
    <property type="match status" value="1"/>
</dbReference>
<keyword evidence="14" id="KW-1185">Reference proteome</keyword>
<dbReference type="GO" id="GO:0003918">
    <property type="term" value="F:DNA topoisomerase type II (double strand cut, ATP-hydrolyzing) activity"/>
    <property type="evidence" value="ECO:0007669"/>
    <property type="project" value="UniProtKB-UniRule"/>
</dbReference>
<dbReference type="HAMAP" id="MF_01898">
    <property type="entry name" value="GyrB"/>
    <property type="match status" value="1"/>
</dbReference>
<dbReference type="InterPro" id="IPR003594">
    <property type="entry name" value="HATPase_dom"/>
</dbReference>
<evidence type="ECO:0000256" key="2">
    <source>
        <dbReference type="ARBA" id="ARBA00010708"/>
    </source>
</evidence>
<feature type="binding site" evidence="11">
    <location>
        <position position="516"/>
    </location>
    <ligand>
        <name>Mg(2+)</name>
        <dbReference type="ChEBI" id="CHEBI:18420"/>
        <label>1</label>
        <note>catalytic</note>
    </ligand>
</feature>
<dbReference type="STRING" id="1855283.SAMN05216382_2760"/>
<keyword evidence="4 11" id="KW-0479">Metal-binding</keyword>
<feature type="domain" description="Toprim" evidence="12">
    <location>
        <begin position="436"/>
        <end position="551"/>
    </location>
</feature>
<dbReference type="EC" id="5.6.2.2" evidence="11"/>
<dbReference type="InterPro" id="IPR013506">
    <property type="entry name" value="Topo_IIA_bsu_dom2"/>
</dbReference>
<dbReference type="Gene3D" id="3.40.50.670">
    <property type="match status" value="2"/>
</dbReference>
<dbReference type="FunFam" id="3.30.230.10:FF:000005">
    <property type="entry name" value="DNA gyrase subunit B"/>
    <property type="match status" value="1"/>
</dbReference>
<dbReference type="PRINTS" id="PR01159">
    <property type="entry name" value="DNAGYRASEB"/>
</dbReference>
<dbReference type="SMART" id="SM00433">
    <property type="entry name" value="TOP2c"/>
    <property type="match status" value="1"/>
</dbReference>
<feature type="binding site" evidence="11">
    <location>
        <position position="518"/>
    </location>
    <ligand>
        <name>Mg(2+)</name>
        <dbReference type="ChEBI" id="CHEBI:18420"/>
        <label>2</label>
    </ligand>
</feature>
<dbReference type="PANTHER" id="PTHR45866:SF1">
    <property type="entry name" value="DNA GYRASE SUBUNIT B, MITOCHONDRIAL"/>
    <property type="match status" value="1"/>
</dbReference>
<dbReference type="SUPFAM" id="SSF56719">
    <property type="entry name" value="Type II DNA topoisomerase"/>
    <property type="match status" value="1"/>
</dbReference>